<organism evidence="2">
    <name type="scientific">Oryza meridionalis</name>
    <dbReference type="NCBI Taxonomy" id="40149"/>
    <lineage>
        <taxon>Eukaryota</taxon>
        <taxon>Viridiplantae</taxon>
        <taxon>Streptophyta</taxon>
        <taxon>Embryophyta</taxon>
        <taxon>Tracheophyta</taxon>
        <taxon>Spermatophyta</taxon>
        <taxon>Magnoliopsida</taxon>
        <taxon>Liliopsida</taxon>
        <taxon>Poales</taxon>
        <taxon>Poaceae</taxon>
        <taxon>BOP clade</taxon>
        <taxon>Oryzoideae</taxon>
        <taxon>Oryzeae</taxon>
        <taxon>Oryzinae</taxon>
        <taxon>Oryza</taxon>
    </lineage>
</organism>
<reference evidence="2" key="2">
    <citation type="submission" date="2018-05" db="EMBL/GenBank/DDBJ databases">
        <title>OmerRS3 (Oryza meridionalis Reference Sequence Version 3).</title>
        <authorList>
            <person name="Zhang J."/>
            <person name="Kudrna D."/>
            <person name="Lee S."/>
            <person name="Talag J."/>
            <person name="Welchert J."/>
            <person name="Wing R.A."/>
        </authorList>
    </citation>
    <scope>NUCLEOTIDE SEQUENCE [LARGE SCALE GENOMIC DNA]</scope>
    <source>
        <strain evidence="2">cv. OR44</strain>
    </source>
</reference>
<evidence type="ECO:0000313" key="2">
    <source>
        <dbReference type="EnsemblPlants" id="OMERI03G21220.1"/>
    </source>
</evidence>
<reference evidence="2" key="1">
    <citation type="submission" date="2015-04" db="UniProtKB">
        <authorList>
            <consortium name="EnsemblPlants"/>
        </authorList>
    </citation>
    <scope>IDENTIFICATION</scope>
</reference>
<accession>A0A0E0D2U9</accession>
<dbReference type="Gramene" id="OMERI03G21220.1">
    <property type="protein sequence ID" value="OMERI03G21220.1"/>
    <property type="gene ID" value="OMERI03G21220"/>
</dbReference>
<dbReference type="HOGENOM" id="CLU_1680706_0_0_1"/>
<feature type="region of interest" description="Disordered" evidence="1">
    <location>
        <begin position="1"/>
        <end position="104"/>
    </location>
</feature>
<keyword evidence="3" id="KW-1185">Reference proteome</keyword>
<dbReference type="Proteomes" id="UP000008021">
    <property type="component" value="Chromosome 3"/>
</dbReference>
<dbReference type="EnsemblPlants" id="OMERI03G21220.1">
    <property type="protein sequence ID" value="OMERI03G21220.1"/>
    <property type="gene ID" value="OMERI03G21220"/>
</dbReference>
<protein>
    <submittedName>
        <fullName evidence="2">Uncharacterized protein</fullName>
    </submittedName>
</protein>
<name>A0A0E0D2U9_9ORYZ</name>
<sequence length="157" mass="17228">MTQTVSRMMGSKLQGCSGSCGDDDEISSVPCGAPDAVPRANNCVNEESEYDFTSGAETGGEASPVDGRSGSRKKRRDAMSQTFTSEHGEPSALENALRTAPSRPSEHVFEPHLGLLFDSEVEAFQFYNFYSWELGFNIKYGYNTGTHQIYYAVWMPG</sequence>
<dbReference type="PANTHER" id="PTHR47482:SF5">
    <property type="entry name" value="FAR1 DOMAIN-CONTAINING PROTEIN"/>
    <property type="match status" value="1"/>
</dbReference>
<evidence type="ECO:0000256" key="1">
    <source>
        <dbReference type="SAM" id="MobiDB-lite"/>
    </source>
</evidence>
<evidence type="ECO:0000313" key="3">
    <source>
        <dbReference type="Proteomes" id="UP000008021"/>
    </source>
</evidence>
<dbReference type="AlphaFoldDB" id="A0A0E0D2U9"/>
<dbReference type="PANTHER" id="PTHR47482">
    <property type="entry name" value="OS11G0632001 PROTEIN"/>
    <property type="match status" value="1"/>
</dbReference>
<proteinExistence type="predicted"/>